<dbReference type="SFLD" id="SFLDS00003">
    <property type="entry name" value="Haloacid_Dehalogenase"/>
    <property type="match status" value="1"/>
</dbReference>
<dbReference type="GO" id="GO:0005886">
    <property type="term" value="C:plasma membrane"/>
    <property type="evidence" value="ECO:0007669"/>
    <property type="project" value="UniProtKB-SubCell"/>
</dbReference>
<dbReference type="Gene3D" id="2.70.150.10">
    <property type="entry name" value="Calcium-transporting ATPase, cytoplasmic transduction domain A"/>
    <property type="match status" value="1"/>
</dbReference>
<dbReference type="InterPro" id="IPR044492">
    <property type="entry name" value="P_typ_ATPase_HD_dom"/>
</dbReference>
<dbReference type="EMBL" id="WRPP01000001">
    <property type="protein sequence ID" value="MVU77308.1"/>
    <property type="molecule type" value="Genomic_DNA"/>
</dbReference>
<keyword evidence="4" id="KW-0067">ATP-binding</keyword>
<dbReference type="Pfam" id="PF00122">
    <property type="entry name" value="E1-E2_ATPase"/>
    <property type="match status" value="1"/>
</dbReference>
<dbReference type="SUPFAM" id="SSF81665">
    <property type="entry name" value="Calcium ATPase, transmembrane domain M"/>
    <property type="match status" value="1"/>
</dbReference>
<dbReference type="InterPro" id="IPR018303">
    <property type="entry name" value="ATPase_P-typ_P_site"/>
</dbReference>
<evidence type="ECO:0000313" key="14">
    <source>
        <dbReference type="Proteomes" id="UP000466794"/>
    </source>
</evidence>
<dbReference type="Proteomes" id="UP000466794">
    <property type="component" value="Unassembled WGS sequence"/>
</dbReference>
<feature type="region of interest" description="Disordered" evidence="9">
    <location>
        <begin position="390"/>
        <end position="409"/>
    </location>
</feature>
<dbReference type="GO" id="GO:0016887">
    <property type="term" value="F:ATP hydrolysis activity"/>
    <property type="evidence" value="ECO:0007669"/>
    <property type="project" value="InterPro"/>
</dbReference>
<protein>
    <submittedName>
        <fullName evidence="13">HAD-IC family P-type ATPase</fullName>
    </submittedName>
</protein>
<dbReference type="SFLD" id="SFLDF00027">
    <property type="entry name" value="p-type_atpase"/>
    <property type="match status" value="1"/>
</dbReference>
<proteinExistence type="predicted"/>
<evidence type="ECO:0000313" key="13">
    <source>
        <dbReference type="EMBL" id="MVU77308.1"/>
    </source>
</evidence>
<dbReference type="InterPro" id="IPR023299">
    <property type="entry name" value="ATPase_P-typ_cyto_dom_N"/>
</dbReference>
<evidence type="ECO:0000256" key="7">
    <source>
        <dbReference type="ARBA" id="ARBA00023136"/>
    </source>
</evidence>
<dbReference type="PRINTS" id="PR00120">
    <property type="entry name" value="HATPASE"/>
</dbReference>
<keyword evidence="14" id="KW-1185">Reference proteome</keyword>
<evidence type="ECO:0000256" key="5">
    <source>
        <dbReference type="ARBA" id="ARBA00022967"/>
    </source>
</evidence>
<gene>
    <name evidence="13" type="ORF">GPX89_08620</name>
</gene>
<evidence type="ECO:0000256" key="1">
    <source>
        <dbReference type="ARBA" id="ARBA00004651"/>
    </source>
</evidence>
<dbReference type="GO" id="GO:0005524">
    <property type="term" value="F:ATP binding"/>
    <property type="evidence" value="ECO:0007669"/>
    <property type="project" value="UniProtKB-KW"/>
</dbReference>
<dbReference type="SFLD" id="SFLDG00002">
    <property type="entry name" value="C1.7:_P-type_atpase_like"/>
    <property type="match status" value="1"/>
</dbReference>
<dbReference type="Gene3D" id="3.40.1110.10">
    <property type="entry name" value="Calcium-transporting ATPase, cytoplasmic domain N"/>
    <property type="match status" value="2"/>
</dbReference>
<dbReference type="InterPro" id="IPR036412">
    <property type="entry name" value="HAD-like_sf"/>
</dbReference>
<evidence type="ECO:0000259" key="11">
    <source>
        <dbReference type="Pfam" id="PF00122"/>
    </source>
</evidence>
<dbReference type="Gene3D" id="1.20.1110.10">
    <property type="entry name" value="Calcium-transporting ATPase, transmembrane domain"/>
    <property type="match status" value="2"/>
</dbReference>
<comment type="catalytic activity">
    <reaction evidence="8">
        <text>ATP + H2O = ADP + phosphate + H(+)</text>
        <dbReference type="Rhea" id="RHEA:13065"/>
        <dbReference type="ChEBI" id="CHEBI:15377"/>
        <dbReference type="ChEBI" id="CHEBI:15378"/>
        <dbReference type="ChEBI" id="CHEBI:30616"/>
        <dbReference type="ChEBI" id="CHEBI:43474"/>
        <dbReference type="ChEBI" id="CHEBI:456216"/>
    </reaction>
</comment>
<dbReference type="RefSeq" id="WP_157386668.1">
    <property type="nucleotide sequence ID" value="NZ_WRPP01000001.1"/>
</dbReference>
<dbReference type="Gene3D" id="3.40.50.1000">
    <property type="entry name" value="HAD superfamily/HAD-like"/>
    <property type="match status" value="2"/>
</dbReference>
<dbReference type="PANTHER" id="PTHR42861">
    <property type="entry name" value="CALCIUM-TRANSPORTING ATPASE"/>
    <property type="match status" value="1"/>
</dbReference>
<dbReference type="PRINTS" id="PR00119">
    <property type="entry name" value="CATATPASE"/>
</dbReference>
<evidence type="ECO:0000256" key="2">
    <source>
        <dbReference type="ARBA" id="ARBA00022692"/>
    </source>
</evidence>
<feature type="transmembrane region" description="Helical" evidence="10">
    <location>
        <begin position="1458"/>
        <end position="1477"/>
    </location>
</feature>
<evidence type="ECO:0000259" key="12">
    <source>
        <dbReference type="Pfam" id="PF00689"/>
    </source>
</evidence>
<dbReference type="InterPro" id="IPR023214">
    <property type="entry name" value="HAD_sf"/>
</dbReference>
<dbReference type="SUPFAM" id="SSF56784">
    <property type="entry name" value="HAD-like"/>
    <property type="match status" value="1"/>
</dbReference>
<evidence type="ECO:0000256" key="8">
    <source>
        <dbReference type="ARBA" id="ARBA00049360"/>
    </source>
</evidence>
<comment type="subcellular location">
    <subcellularLocation>
        <location evidence="1">Cell membrane</location>
        <topology evidence="1">Multi-pass membrane protein</topology>
    </subcellularLocation>
</comment>
<feature type="compositionally biased region" description="Polar residues" evidence="9">
    <location>
        <begin position="395"/>
        <end position="404"/>
    </location>
</feature>
<keyword evidence="5" id="KW-1278">Translocase</keyword>
<evidence type="ECO:0000256" key="6">
    <source>
        <dbReference type="ARBA" id="ARBA00022989"/>
    </source>
</evidence>
<dbReference type="InterPro" id="IPR023298">
    <property type="entry name" value="ATPase_P-typ_TM_dom_sf"/>
</dbReference>
<dbReference type="InterPro" id="IPR008250">
    <property type="entry name" value="ATPase_P-typ_transduc_dom_A_sf"/>
</dbReference>
<dbReference type="Pfam" id="PF13246">
    <property type="entry name" value="Cation_ATPase"/>
    <property type="match status" value="1"/>
</dbReference>
<evidence type="ECO:0000256" key="10">
    <source>
        <dbReference type="SAM" id="Phobius"/>
    </source>
</evidence>
<feature type="domain" description="P-type ATPase A" evidence="11">
    <location>
        <begin position="757"/>
        <end position="853"/>
    </location>
</feature>
<dbReference type="Pfam" id="PF00689">
    <property type="entry name" value="Cation_ATPase_C"/>
    <property type="match status" value="1"/>
</dbReference>
<keyword evidence="2 10" id="KW-0812">Transmembrane</keyword>
<organism evidence="13 14">
    <name type="scientific">Nocardia terrae</name>
    <dbReference type="NCBI Taxonomy" id="2675851"/>
    <lineage>
        <taxon>Bacteria</taxon>
        <taxon>Bacillati</taxon>
        <taxon>Actinomycetota</taxon>
        <taxon>Actinomycetes</taxon>
        <taxon>Mycobacteriales</taxon>
        <taxon>Nocardiaceae</taxon>
        <taxon>Nocardia</taxon>
    </lineage>
</organism>
<comment type="caution">
    <text evidence="13">The sequence shown here is derived from an EMBL/GenBank/DDBJ whole genome shotgun (WGS) entry which is preliminary data.</text>
</comment>
<evidence type="ECO:0000256" key="3">
    <source>
        <dbReference type="ARBA" id="ARBA00022741"/>
    </source>
</evidence>
<evidence type="ECO:0000256" key="9">
    <source>
        <dbReference type="SAM" id="MobiDB-lite"/>
    </source>
</evidence>
<keyword evidence="6 10" id="KW-1133">Transmembrane helix</keyword>
<dbReference type="SUPFAM" id="SSF81653">
    <property type="entry name" value="Calcium ATPase, transduction domain A"/>
    <property type="match status" value="1"/>
</dbReference>
<dbReference type="InterPro" id="IPR059000">
    <property type="entry name" value="ATPase_P-type_domA"/>
</dbReference>
<feature type="domain" description="Cation-transporting P-type ATPase C-terminal" evidence="12">
    <location>
        <begin position="1312"/>
        <end position="1474"/>
    </location>
</feature>
<dbReference type="PROSITE" id="PS00154">
    <property type="entry name" value="ATPASE_E1_E2"/>
    <property type="match status" value="1"/>
</dbReference>
<keyword evidence="7 10" id="KW-0472">Membrane</keyword>
<name>A0A7K1UTY9_9NOCA</name>
<keyword evidence="3" id="KW-0547">Nucleotide-binding</keyword>
<dbReference type="InterPro" id="IPR001757">
    <property type="entry name" value="P_typ_ATPase"/>
</dbReference>
<dbReference type="InterPro" id="IPR006068">
    <property type="entry name" value="ATPase_P-typ_cation-transptr_C"/>
</dbReference>
<accession>A0A7K1UTY9</accession>
<feature type="transmembrane region" description="Helical" evidence="10">
    <location>
        <begin position="1426"/>
        <end position="1452"/>
    </location>
</feature>
<sequence length="1491" mass="156372">MLSRLIGLTTGTVRDLTRRLGTATEVGAQLRHDLGTLLDPGLHRDRRITRVGEKVFVEVHGLDSERGPKLAAALRDQLGAVSGVVHVRANSLTGHVTVTTEPEVEIPDLVDVVADIEDDFGLADHPWDPTTPHPGDLEPALSAAISLIGDALALGLAAVGAVTPRRAPVQFFQATAAMLDTQPRLRALLEQRLGQARTDLLVTSANAVGQAAGEGVGSLLVDAGQRALVLAEASARHARWREWELAVDHSRQHSVVHEPLRIGPRPVELPPGPVEHCADEIATGSALATAVALFGRGAADAAPALGLSAPKAARTSRESFAATLAIRLTLAGVVTIDPGLWRRLDRLSAIVIDGDVLLGTHRLVLDAEAADDRERRRLWSAVQDQLWTEDDSDSAVAQNDSSTATEDRPLRLSVTEQGEPEGPVWYDVHDDSRSIGRVLVGHELHPRAQSTLLAARDAGLRVILAGSRDTIELRSSADEFVDRTESAHELVRRLQEQGHGVAVVSAAADRALAAADAAIGMVRFDREGARRSPWSADALCTDLAQVLTVLTAIGPARRASARGRALALSAASLGGLLVAAAPQRHNEQLPVTAAQATGLLTGGVSGWRATTSELDATESPLLPWHALRAREVLTRLPEPEPIAEPQTKPTTALHDRAAASLAPLARFAGHLRAEVADPLTPILGVGAAASAILGAPTDALLVTSVLTVNAVVSTLQRLRAESALRDLLHGEELHACRIERQRALERMPDDLEGVDGHRIPADRLRAGDVIIVRTGDVVPADARLLCCDDLEIDESALTGESITVEKRTTATPGAALSERYCMLFQGSTVVNGLAAAVVVAVGADTESERAAAAAMPPRRGGVQAQLRQLTDRALPTTVAGGSAVTALGWLRGRPLRAALAEGVAVATAAVPEGLPLVATVAQSAAARRLSRSGILVRASRTVEALGRVDTVCFDKTGTLTEGRLRLTALADLDSRWGPDDSDARARQLLRDAAHACPDPEGPIVHATDRAVLDAAAELPADGDWETVEELPFESNRGFAATLGQNPRRLRLIVKGAPEVVLDRCTRVGPTAEHDSGTEFSGDIRDRADRLVHELAEHGLRVLVVARRDLRSTPEEIEDAVEKLTLVGFLGLADTPRPQARPLITALRHNDIGARIITGDHPVTAAAVARELGIEAATVTTGADLDELDETGQAELIENSTVFARVSPRHKVRIVSALQKSGHVVAMAGDGGNDAAAIRTADIGIGLAARGSTAARNAADLVLTEPDPLVLLEALAEGRSMWRRVSDAVGVLVGGNAGEVAFTVLGTAVAGRAPLGTRQFLLVNLLTDMFPAMAVALSPDPASESVESSDRAEELGARLAARPPADLGADLTHSILSRGATTAAGASGAWLIGRYTGTERRASTIGLVALIGTQLGQTLLAARHSPLVWLTTAASGAVLVTVVMTPGVCTYFGCRPLGPVGWTIAGGSAVVATALSALDSGHSGPARTVEPE</sequence>
<dbReference type="NCBIfam" id="TIGR01494">
    <property type="entry name" value="ATPase_P-type"/>
    <property type="match status" value="2"/>
</dbReference>
<reference evidence="13 14" key="1">
    <citation type="submission" date="2019-12" db="EMBL/GenBank/DDBJ databases">
        <title>Nocardia sp. nov. ET3-3 isolated from soil.</title>
        <authorList>
            <person name="Kanchanasin P."/>
            <person name="Tanasupawat S."/>
            <person name="Yuki M."/>
            <person name="Kudo T."/>
        </authorList>
    </citation>
    <scope>NUCLEOTIDE SEQUENCE [LARGE SCALE GENOMIC DNA]</scope>
    <source>
        <strain evidence="13 14">ET3-3</strain>
    </source>
</reference>
<evidence type="ECO:0000256" key="4">
    <source>
        <dbReference type="ARBA" id="ARBA00022840"/>
    </source>
</evidence>